<dbReference type="InterPro" id="IPR001932">
    <property type="entry name" value="PPM-type_phosphatase-like_dom"/>
</dbReference>
<dbReference type="InterPro" id="IPR052016">
    <property type="entry name" value="Bact_Sigma-Reg"/>
</dbReference>
<proteinExistence type="predicted"/>
<dbReference type="AlphaFoldDB" id="K1U8P1"/>
<evidence type="ECO:0000256" key="1">
    <source>
        <dbReference type="ARBA" id="ARBA00022801"/>
    </source>
</evidence>
<organism evidence="3">
    <name type="scientific">human gut metagenome</name>
    <dbReference type="NCBI Taxonomy" id="408170"/>
    <lineage>
        <taxon>unclassified sequences</taxon>
        <taxon>metagenomes</taxon>
        <taxon>organismal metagenomes</taxon>
    </lineage>
</organism>
<feature type="domain" description="PPM-type phosphatase" evidence="2">
    <location>
        <begin position="3"/>
        <end position="147"/>
    </location>
</feature>
<keyword evidence="1 3" id="KW-0378">Hydrolase</keyword>
<dbReference type="Pfam" id="PF07228">
    <property type="entry name" value="SpoIIE"/>
    <property type="match status" value="1"/>
</dbReference>
<dbReference type="PANTHER" id="PTHR43156:SF2">
    <property type="entry name" value="STAGE II SPORULATION PROTEIN E"/>
    <property type="match status" value="1"/>
</dbReference>
<dbReference type="EC" id="3.1.3.-" evidence="3"/>
<gene>
    <name evidence="3" type="ORF">LEA_04741</name>
</gene>
<feature type="non-terminal residue" evidence="3">
    <location>
        <position position="1"/>
    </location>
</feature>
<reference evidence="3" key="1">
    <citation type="journal article" date="2013" name="Environ. Microbiol.">
        <title>Microbiota from the distal guts of lean and obese adolescents exhibit partial functional redundancy besides clear differences in community structure.</title>
        <authorList>
            <person name="Ferrer M."/>
            <person name="Ruiz A."/>
            <person name="Lanza F."/>
            <person name="Haange S.B."/>
            <person name="Oberbach A."/>
            <person name="Till H."/>
            <person name="Bargiela R."/>
            <person name="Campoy C."/>
            <person name="Segura M.T."/>
            <person name="Richter M."/>
            <person name="von Bergen M."/>
            <person name="Seifert J."/>
            <person name="Suarez A."/>
        </authorList>
    </citation>
    <scope>NUCLEOTIDE SEQUENCE</scope>
</reference>
<dbReference type="SUPFAM" id="SSF81606">
    <property type="entry name" value="PP2C-like"/>
    <property type="match status" value="1"/>
</dbReference>
<comment type="caution">
    <text evidence="3">The sequence shown here is derived from an EMBL/GenBank/DDBJ whole genome shotgun (WGS) entry which is preliminary data.</text>
</comment>
<evidence type="ECO:0000259" key="2">
    <source>
        <dbReference type="Pfam" id="PF07228"/>
    </source>
</evidence>
<evidence type="ECO:0000313" key="3">
    <source>
        <dbReference type="EMBL" id="EKC76364.1"/>
    </source>
</evidence>
<dbReference type="Gene3D" id="3.60.40.10">
    <property type="entry name" value="PPM-type phosphatase domain"/>
    <property type="match status" value="1"/>
</dbReference>
<dbReference type="PANTHER" id="PTHR43156">
    <property type="entry name" value="STAGE II SPORULATION PROTEIN E-RELATED"/>
    <property type="match status" value="1"/>
</dbReference>
<protein>
    <submittedName>
        <fullName evidence="3">Protein containing Sporulation stage II, protein E</fullName>
        <ecNumber evidence="3">3.1.3.-</ecNumber>
    </submittedName>
</protein>
<dbReference type="EMBL" id="AJWY01003106">
    <property type="protein sequence ID" value="EKC76364.1"/>
    <property type="molecule type" value="Genomic_DNA"/>
</dbReference>
<dbReference type="GO" id="GO:0016791">
    <property type="term" value="F:phosphatase activity"/>
    <property type="evidence" value="ECO:0007669"/>
    <property type="project" value="TreeGrafter"/>
</dbReference>
<accession>K1U8P1</accession>
<dbReference type="InterPro" id="IPR036457">
    <property type="entry name" value="PPM-type-like_dom_sf"/>
</dbReference>
<name>K1U8P1_9ZZZZ</name>
<sequence length="152" mass="16507">GRDFQPTAVLQIVNSALMVKSEDESLSTVDVTSVDLYTGKTTFKKAGAPVTFVKKNGRVTVREMPSLPAGILNGIKFSTDTVNLTTGDMIVMVSDGVITGDDKWLEKLIRTWNEGSTQDLAKAVVDEAVKHRKADREDDVTAVAIRITENGH</sequence>